<dbReference type="AlphaFoldDB" id="A0A841CRF1"/>
<dbReference type="EMBL" id="JACHJN010000009">
    <property type="protein sequence ID" value="MBB5958934.1"/>
    <property type="molecule type" value="Genomic_DNA"/>
</dbReference>
<name>A0A841CRF1_9PSEU</name>
<proteinExistence type="predicted"/>
<keyword evidence="2" id="KW-1185">Reference proteome</keyword>
<comment type="caution">
    <text evidence="1">The sequence shown here is derived from an EMBL/GenBank/DDBJ whole genome shotgun (WGS) entry which is preliminary data.</text>
</comment>
<evidence type="ECO:0000313" key="1">
    <source>
        <dbReference type="EMBL" id="MBB5958934.1"/>
    </source>
</evidence>
<organism evidence="1 2">
    <name type="scientific">Saccharothrix tamanrassetensis</name>
    <dbReference type="NCBI Taxonomy" id="1051531"/>
    <lineage>
        <taxon>Bacteria</taxon>
        <taxon>Bacillati</taxon>
        <taxon>Actinomycetota</taxon>
        <taxon>Actinomycetes</taxon>
        <taxon>Pseudonocardiales</taxon>
        <taxon>Pseudonocardiaceae</taxon>
        <taxon>Saccharothrix</taxon>
    </lineage>
</organism>
<evidence type="ECO:0000313" key="2">
    <source>
        <dbReference type="Proteomes" id="UP000547510"/>
    </source>
</evidence>
<protein>
    <submittedName>
        <fullName evidence="1">Uncharacterized protein</fullName>
    </submittedName>
</protein>
<gene>
    <name evidence="1" type="ORF">FHS29_005543</name>
</gene>
<dbReference type="Proteomes" id="UP000547510">
    <property type="component" value="Unassembled WGS sequence"/>
</dbReference>
<reference evidence="1 2" key="1">
    <citation type="submission" date="2020-08" db="EMBL/GenBank/DDBJ databases">
        <title>Genomic Encyclopedia of Type Strains, Phase III (KMG-III): the genomes of soil and plant-associated and newly described type strains.</title>
        <authorList>
            <person name="Whitman W."/>
        </authorList>
    </citation>
    <scope>NUCLEOTIDE SEQUENCE [LARGE SCALE GENOMIC DNA]</scope>
    <source>
        <strain evidence="1 2">CECT 8640</strain>
    </source>
</reference>
<accession>A0A841CRF1</accession>
<sequence length="95" mass="10564">MTTGFYFNPGDRAPRDFAAWKAGMDQLHSAISRVAQENDLGIYLTGDDIARTKNELFDSVCDSPDPAVCPQPTSQAKIRYALDWAKNSRRVIGIE</sequence>